<evidence type="ECO:0000313" key="2">
    <source>
        <dbReference type="EMBL" id="TVO39026.1"/>
    </source>
</evidence>
<dbReference type="InterPro" id="IPR035919">
    <property type="entry name" value="EAL_sf"/>
</dbReference>
<dbReference type="SUPFAM" id="SSF109604">
    <property type="entry name" value="HD-domain/PDEase-like"/>
    <property type="match status" value="1"/>
</dbReference>
<gene>
    <name evidence="2" type="ORF">FOF44_02920</name>
</gene>
<dbReference type="Gene3D" id="1.10.3210.10">
    <property type="entry name" value="Hypothetical protein af1432"/>
    <property type="match status" value="1"/>
</dbReference>
<dbReference type="InterPro" id="IPR013976">
    <property type="entry name" value="HDOD"/>
</dbReference>
<dbReference type="RefSeq" id="WP_144387432.1">
    <property type="nucleotide sequence ID" value="NZ_CANNCB010000007.1"/>
</dbReference>
<dbReference type="InterPro" id="IPR052340">
    <property type="entry name" value="RNase_Y/CdgJ"/>
</dbReference>
<dbReference type="PANTHER" id="PTHR33525">
    <property type="match status" value="1"/>
</dbReference>
<reference evidence="2 3" key="1">
    <citation type="submission" date="2019-07" db="EMBL/GenBank/DDBJ databases">
        <title>The draft genome sequence of Vibrio algivorus M1486.</title>
        <authorList>
            <person name="Meng X."/>
        </authorList>
    </citation>
    <scope>NUCLEOTIDE SEQUENCE [LARGE SCALE GENOMIC DNA]</scope>
    <source>
        <strain evidence="2 3">M1486</strain>
    </source>
</reference>
<evidence type="ECO:0000259" key="1">
    <source>
        <dbReference type="PROSITE" id="PS51833"/>
    </source>
</evidence>
<dbReference type="InterPro" id="IPR014408">
    <property type="entry name" value="dGMP_Pdiesterase_EAL/HD-GYP"/>
</dbReference>
<dbReference type="SMART" id="SM00052">
    <property type="entry name" value="EAL"/>
    <property type="match status" value="1"/>
</dbReference>
<sequence>MYSFIARQPIVNIDKQIVAYELLFREGFKNKFPSVDPQLATSRLLIEHFFLTNAQGHENTLYFVNFPYQSLIEKIPTLFPADLLMIEILEDCQPNDELFSAIRDMHQQGYKIALDDFIPSPSWERFLPYIHTIKFDIKQVSTSDIVKFIKAHKTDELYYLAEKIENRQELEEAEKVGFDFFQGYALHEPEIIKHRRIESSSFTVDQLKIAINQTPIDYQLIERLIRYDITMSYKLMRFINAYSSKTFTSFEDAFNILGLDKIKFFIELSLTAAHEWTPSDYYLSSMHRAHFCEQVAALDQFKINAEHAYFVGMFSQLDKLLQQPLCHLVETLPLNKAAINALSQQTGILGDILGLAIAYEKKDNSSIKWFTDKLHISPELTRQFYDNALNWVTPEYHHLRLEGKLLNQP</sequence>
<feature type="domain" description="HDOD" evidence="1">
    <location>
        <begin position="197"/>
        <end position="380"/>
    </location>
</feature>
<protein>
    <submittedName>
        <fullName evidence="2">EAL domain-containing protein</fullName>
    </submittedName>
</protein>
<dbReference type="SUPFAM" id="SSF141868">
    <property type="entry name" value="EAL domain-like"/>
    <property type="match status" value="1"/>
</dbReference>
<accession>A0A557PEF2</accession>
<proteinExistence type="predicted"/>
<evidence type="ECO:0000313" key="3">
    <source>
        <dbReference type="Proteomes" id="UP000319828"/>
    </source>
</evidence>
<dbReference type="InterPro" id="IPR001633">
    <property type="entry name" value="EAL_dom"/>
</dbReference>
<dbReference type="EMBL" id="VMKJ01000003">
    <property type="protein sequence ID" value="TVO39026.1"/>
    <property type="molecule type" value="Genomic_DNA"/>
</dbReference>
<organism evidence="2 3">
    <name type="scientific">Vibrio algivorus</name>
    <dbReference type="NCBI Taxonomy" id="1667024"/>
    <lineage>
        <taxon>Bacteria</taxon>
        <taxon>Pseudomonadati</taxon>
        <taxon>Pseudomonadota</taxon>
        <taxon>Gammaproteobacteria</taxon>
        <taxon>Vibrionales</taxon>
        <taxon>Vibrionaceae</taxon>
        <taxon>Vibrio</taxon>
    </lineage>
</organism>
<dbReference type="Gene3D" id="3.20.20.450">
    <property type="entry name" value="EAL domain"/>
    <property type="match status" value="1"/>
</dbReference>
<dbReference type="Proteomes" id="UP000319828">
    <property type="component" value="Unassembled WGS sequence"/>
</dbReference>
<name>A0A557PEF2_9VIBR</name>
<dbReference type="PANTHER" id="PTHR33525:SF4">
    <property type="entry name" value="CYCLIC DI-GMP PHOSPHODIESTERASE CDGJ"/>
    <property type="match status" value="1"/>
</dbReference>
<comment type="caution">
    <text evidence="2">The sequence shown here is derived from an EMBL/GenBank/DDBJ whole genome shotgun (WGS) entry which is preliminary data.</text>
</comment>
<dbReference type="AlphaFoldDB" id="A0A557PEF2"/>
<dbReference type="PROSITE" id="PS51833">
    <property type="entry name" value="HDOD"/>
    <property type="match status" value="1"/>
</dbReference>
<dbReference type="OrthoDB" id="9804751at2"/>
<dbReference type="PIRSF" id="PIRSF003180">
    <property type="entry name" value="DiGMPpdiest_YuxH"/>
    <property type="match status" value="1"/>
</dbReference>